<organism evidence="1 2">
    <name type="scientific">Daphnia magna</name>
    <dbReference type="NCBI Taxonomy" id="35525"/>
    <lineage>
        <taxon>Eukaryota</taxon>
        <taxon>Metazoa</taxon>
        <taxon>Ecdysozoa</taxon>
        <taxon>Arthropoda</taxon>
        <taxon>Crustacea</taxon>
        <taxon>Branchiopoda</taxon>
        <taxon>Diplostraca</taxon>
        <taxon>Cladocera</taxon>
        <taxon>Anomopoda</taxon>
        <taxon>Daphniidae</taxon>
        <taxon>Daphnia</taxon>
    </lineage>
</organism>
<dbReference type="Proteomes" id="UP001234178">
    <property type="component" value="Unassembled WGS sequence"/>
</dbReference>
<name>A0ABQ9ZNE8_9CRUS</name>
<keyword evidence="2" id="KW-1185">Reference proteome</keyword>
<evidence type="ECO:0000313" key="1">
    <source>
        <dbReference type="EMBL" id="KAK4014459.1"/>
    </source>
</evidence>
<comment type="caution">
    <text evidence="1">The sequence shown here is derived from an EMBL/GenBank/DDBJ whole genome shotgun (WGS) entry which is preliminary data.</text>
</comment>
<evidence type="ECO:0000313" key="2">
    <source>
        <dbReference type="Proteomes" id="UP001234178"/>
    </source>
</evidence>
<accession>A0ABQ9ZNE8</accession>
<dbReference type="EMBL" id="JAOYFB010000004">
    <property type="protein sequence ID" value="KAK4014459.1"/>
    <property type="molecule type" value="Genomic_DNA"/>
</dbReference>
<sequence>MTRRFEPSTSTNSRNLIKDVSVQLNVTDQHSRDEEANQVQVPPDIVDDRITGDVIDNEGDNVTLTCIVKGKLNPRGVVKTTKKSRSGTKIFKKWQLLQLTSTTYDSEDEGTIQSYLIHEVDACDGETLRLYRVTSHMKTSYPQSANVCSSPLTRSQCFFAKDLLLMATVNNDFLPFSQLILKLIGRNSECLRLGSL</sequence>
<gene>
    <name evidence="1" type="ORF">OUZ56_026982</name>
</gene>
<evidence type="ECO:0008006" key="3">
    <source>
        <dbReference type="Google" id="ProtNLM"/>
    </source>
</evidence>
<reference evidence="1 2" key="1">
    <citation type="journal article" date="2023" name="Nucleic Acids Res.">
        <title>The hologenome of Daphnia magna reveals possible DNA methylation and microbiome-mediated evolution of the host genome.</title>
        <authorList>
            <person name="Chaturvedi A."/>
            <person name="Li X."/>
            <person name="Dhandapani V."/>
            <person name="Marshall H."/>
            <person name="Kissane S."/>
            <person name="Cuenca-Cambronero M."/>
            <person name="Asole G."/>
            <person name="Calvet F."/>
            <person name="Ruiz-Romero M."/>
            <person name="Marangio P."/>
            <person name="Guigo R."/>
            <person name="Rago D."/>
            <person name="Mirbahai L."/>
            <person name="Eastwood N."/>
            <person name="Colbourne J.K."/>
            <person name="Zhou J."/>
            <person name="Mallon E."/>
            <person name="Orsini L."/>
        </authorList>
    </citation>
    <scope>NUCLEOTIDE SEQUENCE [LARGE SCALE GENOMIC DNA]</scope>
    <source>
        <strain evidence="1">LRV0_1</strain>
    </source>
</reference>
<protein>
    <recommendedName>
        <fullName evidence="3">Ig-like domain-containing protein</fullName>
    </recommendedName>
</protein>
<proteinExistence type="predicted"/>